<gene>
    <name evidence="6" type="primary">LOC120436077</name>
</gene>
<proteinExistence type="inferred from homology"/>
<organism evidence="6 7">
    <name type="scientific">Oreochromis aureus</name>
    <name type="common">Israeli tilapia</name>
    <name type="synonym">Chromis aureus</name>
    <dbReference type="NCBI Taxonomy" id="47969"/>
    <lineage>
        <taxon>Eukaryota</taxon>
        <taxon>Metazoa</taxon>
        <taxon>Chordata</taxon>
        <taxon>Craniata</taxon>
        <taxon>Vertebrata</taxon>
        <taxon>Euteleostomi</taxon>
        <taxon>Actinopterygii</taxon>
        <taxon>Neopterygii</taxon>
        <taxon>Teleostei</taxon>
        <taxon>Neoteleostei</taxon>
        <taxon>Acanthomorphata</taxon>
        <taxon>Ovalentaria</taxon>
        <taxon>Cichlomorphae</taxon>
        <taxon>Cichliformes</taxon>
        <taxon>Cichlidae</taxon>
        <taxon>African cichlids</taxon>
        <taxon>Pseudocrenilabrinae</taxon>
        <taxon>Oreochromini</taxon>
        <taxon>Oreochromis</taxon>
    </lineage>
</organism>
<dbReference type="GO" id="GO:0005525">
    <property type="term" value="F:GTP binding"/>
    <property type="evidence" value="ECO:0007669"/>
    <property type="project" value="UniProtKB-KW"/>
</dbReference>
<dbReference type="PROSITE" id="PS51720">
    <property type="entry name" value="G_AIG1"/>
    <property type="match status" value="2"/>
</dbReference>
<evidence type="ECO:0000313" key="6">
    <source>
        <dbReference type="Ensembl" id="ENSOABP00000062724.1"/>
    </source>
</evidence>
<dbReference type="PANTHER" id="PTHR10903">
    <property type="entry name" value="GTPASE, IMAP FAMILY MEMBER-RELATED"/>
    <property type="match status" value="1"/>
</dbReference>
<feature type="region of interest" description="Disordered" evidence="4">
    <location>
        <begin position="711"/>
        <end position="747"/>
    </location>
</feature>
<dbReference type="InterPro" id="IPR027417">
    <property type="entry name" value="P-loop_NTPase"/>
</dbReference>
<evidence type="ECO:0000259" key="5">
    <source>
        <dbReference type="PROSITE" id="PS51720"/>
    </source>
</evidence>
<dbReference type="RefSeq" id="XP_039462354.1">
    <property type="nucleotide sequence ID" value="XM_039606420.1"/>
</dbReference>
<dbReference type="FunFam" id="3.40.50.300:FF:000366">
    <property type="entry name" value="GTPase, IMAP family member 2"/>
    <property type="match status" value="1"/>
</dbReference>
<dbReference type="SUPFAM" id="SSF52540">
    <property type="entry name" value="P-loop containing nucleoside triphosphate hydrolases"/>
    <property type="match status" value="2"/>
</dbReference>
<name>A0AAZ1X4Y3_OREAU</name>
<protein>
    <recommendedName>
        <fullName evidence="5">AIG1-type G domain-containing protein</fullName>
    </recommendedName>
</protein>
<dbReference type="CDD" id="cd01852">
    <property type="entry name" value="AIG1"/>
    <property type="match status" value="1"/>
</dbReference>
<dbReference type="InterPro" id="IPR006703">
    <property type="entry name" value="G_AIG1"/>
</dbReference>
<comment type="similarity">
    <text evidence="1">Belongs to the TRAFAC class TrmE-Era-EngA-EngB-Septin-like GTPase superfamily. AIG1/Toc34/Toc159-like paraseptin GTPase family. IAN subfamily.</text>
</comment>
<evidence type="ECO:0000313" key="7">
    <source>
        <dbReference type="Proteomes" id="UP000472276"/>
    </source>
</evidence>
<keyword evidence="7" id="KW-1185">Reference proteome</keyword>
<dbReference type="Gene3D" id="3.40.50.300">
    <property type="entry name" value="P-loop containing nucleotide triphosphate hydrolases"/>
    <property type="match status" value="3"/>
</dbReference>
<dbReference type="Ensembl" id="ENSOABT00000071620.1">
    <property type="protein sequence ID" value="ENSOABP00000062724.1"/>
    <property type="gene ID" value="ENSOABG00000036421.1"/>
</dbReference>
<dbReference type="AlphaFoldDB" id="A0AAZ1X4Y3"/>
<reference evidence="6" key="2">
    <citation type="submission" date="2025-08" db="UniProtKB">
        <authorList>
            <consortium name="Ensembl"/>
        </authorList>
    </citation>
    <scope>IDENTIFICATION</scope>
</reference>
<feature type="region of interest" description="Disordered" evidence="4">
    <location>
        <begin position="560"/>
        <end position="640"/>
    </location>
</feature>
<reference evidence="6" key="3">
    <citation type="submission" date="2025-09" db="UniProtKB">
        <authorList>
            <consortium name="Ensembl"/>
        </authorList>
    </citation>
    <scope>IDENTIFICATION</scope>
</reference>
<sequence length="808" mass="95047">MKRSVSLCPPGPNVLLLMVKPSDFTDESRKTLSLTLSVFNGDAFKHSMVIITDEETINFSVNSFLRDCEGRHYNMFENDHRQLMEKIENIVHENEGKFLTVTEETIRPQPEHIKPSLNLVLCGSRGAGKTSAAKAILGQTELHSVSNSSECVKHQGEVCGRWVSLVELPALYGKPQEAVMEESLKCISLCDPEGVHAFILVLPVAPLTDEVKRELKTIQDTFSSRVNDFTMILFTVDSDPTDPAVLNFGKEDKDIQKLCQTYRGRYVVLNIKNKQQIPELLNHVEKMRPDKKQFCYTTSTFVFGKMDQISQQQKKIISLQEELNEMRSKVTDTGDDENMNTEPLRIVLIGKTGCGKSSSGNTILGTDKFKAESAQKSVTTYCQKAQGEVDGRPVAVVDTPGLFDTTLSNEDVYEELVKCVSFLAPGPHVFLLVIQIGRFTAEEKETLKLIKKFFGKNSEKFTIILLTRGDDLKADKQTIDEYIDKKCDNSFKKLISDCGGRYHVFNNHDKQNRTQVSELITKIDTMVKNNGGNYYTNEMLQEAETAIQKEMQRILKEKEEEMQREREELERKHQEEKKSLQRRMEKERDEIEKERKQKEKQLQEMEKNIKRSEREQKKREQELRDEEEKKRKMQEERQQLEWEKEREALEKKIKSESEEKEIIDRKLEEVKREMKEKREIWEKERKEWWEKQHQEDELRHQKEREKLKKLREEYEQERENNENKRKEEDRLKREQEEKERKELEENYKKKMGNMKTIYEEEARKQAEKDNKFRENYYKELTTLKEKLQKEMNDYFDLGVVKVRKCTIS</sequence>
<keyword evidence="2" id="KW-0547">Nucleotide-binding</keyword>
<evidence type="ECO:0000256" key="2">
    <source>
        <dbReference type="ARBA" id="ARBA00022741"/>
    </source>
</evidence>
<dbReference type="Proteomes" id="UP000472276">
    <property type="component" value="Unassembled WGS sequence"/>
</dbReference>
<evidence type="ECO:0000256" key="1">
    <source>
        <dbReference type="ARBA" id="ARBA00008535"/>
    </source>
</evidence>
<dbReference type="PANTHER" id="PTHR10903:SF188">
    <property type="entry name" value="GTPASE IMAP FAMILY MEMBER 2-LIKE-RELATED"/>
    <property type="match status" value="1"/>
</dbReference>
<reference evidence="7" key="1">
    <citation type="submission" date="2020-03" db="EMBL/GenBank/DDBJ databases">
        <title>Evolution of repeat sequences and sex chromosomes of tilapia species revealed by chromosome-level genomes.</title>
        <authorList>
            <person name="Xu L."/>
            <person name="Tao W."/>
            <person name="Wang D."/>
            <person name="Zhou Q."/>
        </authorList>
    </citation>
    <scope>NUCLEOTIDE SEQUENCE [LARGE SCALE GENOMIC DNA]</scope>
    <source>
        <strain evidence="7">Israel</strain>
    </source>
</reference>
<evidence type="ECO:0000256" key="4">
    <source>
        <dbReference type="SAM" id="MobiDB-lite"/>
    </source>
</evidence>
<dbReference type="InterPro" id="IPR045058">
    <property type="entry name" value="GIMA/IAN/Toc"/>
</dbReference>
<dbReference type="GeneID" id="120436077"/>
<accession>A0AAZ1X4Y3</accession>
<feature type="domain" description="AIG1-type G" evidence="5">
    <location>
        <begin position="341"/>
        <end position="544"/>
    </location>
</feature>
<dbReference type="KEGG" id="oau:120436077"/>
<dbReference type="Pfam" id="PF04548">
    <property type="entry name" value="AIG1"/>
    <property type="match status" value="2"/>
</dbReference>
<feature type="domain" description="AIG1-type G" evidence="5">
    <location>
        <begin position="114"/>
        <end position="305"/>
    </location>
</feature>
<keyword evidence="3" id="KW-0342">GTP-binding</keyword>
<evidence type="ECO:0000256" key="3">
    <source>
        <dbReference type="ARBA" id="ARBA00023134"/>
    </source>
</evidence>